<evidence type="ECO:0000256" key="1">
    <source>
        <dbReference type="SAM" id="MobiDB-lite"/>
    </source>
</evidence>
<feature type="domain" description="Methyltransferase type 11" evidence="2">
    <location>
        <begin position="54"/>
        <end position="148"/>
    </location>
</feature>
<dbReference type="PANTHER" id="PTHR43591:SF24">
    <property type="entry name" value="2-METHOXY-6-POLYPRENYL-1,4-BENZOQUINOL METHYLASE, MITOCHONDRIAL"/>
    <property type="match status" value="1"/>
</dbReference>
<dbReference type="CDD" id="cd02440">
    <property type="entry name" value="AdoMet_MTases"/>
    <property type="match status" value="1"/>
</dbReference>
<gene>
    <name evidence="3" type="ORF">SAMN05892877_13325</name>
</gene>
<dbReference type="Proteomes" id="UP000219167">
    <property type="component" value="Unassembled WGS sequence"/>
</dbReference>
<dbReference type="InterPro" id="IPR013216">
    <property type="entry name" value="Methyltransf_11"/>
</dbReference>
<dbReference type="SUPFAM" id="SSF53335">
    <property type="entry name" value="S-adenosyl-L-methionine-dependent methyltransferases"/>
    <property type="match status" value="1"/>
</dbReference>
<name>A0A285V4A3_9HYPH</name>
<dbReference type="GO" id="GO:0032259">
    <property type="term" value="P:methylation"/>
    <property type="evidence" value="ECO:0007669"/>
    <property type="project" value="UniProtKB-KW"/>
</dbReference>
<proteinExistence type="predicted"/>
<dbReference type="GO" id="GO:0008757">
    <property type="term" value="F:S-adenosylmethionine-dependent methyltransferase activity"/>
    <property type="evidence" value="ECO:0007669"/>
    <property type="project" value="InterPro"/>
</dbReference>
<accession>A0A285V4A3</accession>
<feature type="region of interest" description="Disordered" evidence="1">
    <location>
        <begin position="255"/>
        <end position="276"/>
    </location>
</feature>
<evidence type="ECO:0000313" key="4">
    <source>
        <dbReference type="Proteomes" id="UP000219167"/>
    </source>
</evidence>
<feature type="compositionally biased region" description="Polar residues" evidence="1">
    <location>
        <begin position="267"/>
        <end position="276"/>
    </location>
</feature>
<organism evidence="3 4">
    <name type="scientific">Rhizobium subbaraonis</name>
    <dbReference type="NCBI Taxonomy" id="908946"/>
    <lineage>
        <taxon>Bacteria</taxon>
        <taxon>Pseudomonadati</taxon>
        <taxon>Pseudomonadota</taxon>
        <taxon>Alphaproteobacteria</taxon>
        <taxon>Hyphomicrobiales</taxon>
        <taxon>Rhizobiaceae</taxon>
        <taxon>Rhizobium/Agrobacterium group</taxon>
        <taxon>Rhizobium</taxon>
    </lineage>
</organism>
<sequence>MRNYDLKEDIREYWSRRSATFDLAFGHRIPPGPELDAWAAAVREAIGPAPQKVLELACGTGEVTNVLLSLGHEVTALDFSEAMLGVARAKHDGNTRARFILADAERTMEPDQTYDAVICRHLVWTLTEPEQAFADWFRVLKPGGKLLVFDGDWTKPTPIGRIASLAVRVIERFIGHDPYYDGAMSERHANIMTRLPFSGGLTPEGLKPLVAAAGFAEVRFPSHRPIAVAQRRNADLRNRLRTRFYRRFVLTASRPEDGATAGPHLNTLPQPEGISS</sequence>
<evidence type="ECO:0000313" key="3">
    <source>
        <dbReference type="EMBL" id="SOC47826.1"/>
    </source>
</evidence>
<evidence type="ECO:0000259" key="2">
    <source>
        <dbReference type="Pfam" id="PF08241"/>
    </source>
</evidence>
<keyword evidence="3" id="KW-0808">Transferase</keyword>
<dbReference type="AlphaFoldDB" id="A0A285V4A3"/>
<dbReference type="PANTHER" id="PTHR43591">
    <property type="entry name" value="METHYLTRANSFERASE"/>
    <property type="match status" value="1"/>
</dbReference>
<keyword evidence="3" id="KW-0489">Methyltransferase</keyword>
<keyword evidence="4" id="KW-1185">Reference proteome</keyword>
<dbReference type="Gene3D" id="3.40.50.150">
    <property type="entry name" value="Vaccinia Virus protein VP39"/>
    <property type="match status" value="1"/>
</dbReference>
<dbReference type="EMBL" id="OBQD01000033">
    <property type="protein sequence ID" value="SOC47826.1"/>
    <property type="molecule type" value="Genomic_DNA"/>
</dbReference>
<dbReference type="Pfam" id="PF08241">
    <property type="entry name" value="Methyltransf_11"/>
    <property type="match status" value="1"/>
</dbReference>
<keyword evidence="3" id="KW-0830">Ubiquinone</keyword>
<reference evidence="3 4" key="1">
    <citation type="submission" date="2017-08" db="EMBL/GenBank/DDBJ databases">
        <authorList>
            <person name="de Groot N.N."/>
        </authorList>
    </citation>
    <scope>NUCLEOTIDE SEQUENCE [LARGE SCALE GENOMIC DNA]</scope>
    <source>
        <strain evidence="3 4">JC85</strain>
    </source>
</reference>
<dbReference type="InterPro" id="IPR029063">
    <property type="entry name" value="SAM-dependent_MTases_sf"/>
</dbReference>
<protein>
    <submittedName>
        <fullName evidence="3">Ubiquinone/menaquinone biosynthesis C-methylase UbiE</fullName>
    </submittedName>
</protein>